<dbReference type="PANTHER" id="PTHR36529">
    <property type="entry name" value="SLL1095 PROTEIN"/>
    <property type="match status" value="1"/>
</dbReference>
<dbReference type="InterPro" id="IPR029044">
    <property type="entry name" value="Nucleotide-diphossugar_trans"/>
</dbReference>
<reference evidence="1 2" key="1">
    <citation type="submission" date="2022-06" db="EMBL/GenBank/DDBJ databases">
        <title>Halogeometricum sp. a new haloarchaeum isolate from saline soil.</title>
        <authorList>
            <person name="Strakova D."/>
            <person name="Galisteo C."/>
            <person name="Sanchez-Porro C."/>
            <person name="Ventosa A."/>
        </authorList>
    </citation>
    <scope>NUCLEOTIDE SEQUENCE [LARGE SCALE GENOMIC DNA]</scope>
    <source>
        <strain evidence="1 2">S1BR25-6</strain>
    </source>
</reference>
<gene>
    <name evidence="1" type="ORF">NDI76_10540</name>
</gene>
<dbReference type="Proteomes" id="UP001257060">
    <property type="component" value="Unassembled WGS sequence"/>
</dbReference>
<dbReference type="Gene3D" id="3.90.550.10">
    <property type="entry name" value="Spore Coat Polysaccharide Biosynthesis Protein SpsA, Chain A"/>
    <property type="match status" value="1"/>
</dbReference>
<dbReference type="RefSeq" id="WP_310924038.1">
    <property type="nucleotide sequence ID" value="NZ_JAMQOP010000002.1"/>
</dbReference>
<keyword evidence="2" id="KW-1185">Reference proteome</keyword>
<proteinExistence type="predicted"/>
<dbReference type="EMBL" id="JAMQOP010000002">
    <property type="protein sequence ID" value="MDS0299178.1"/>
    <property type="molecule type" value="Genomic_DNA"/>
</dbReference>
<evidence type="ECO:0000313" key="1">
    <source>
        <dbReference type="EMBL" id="MDS0299178.1"/>
    </source>
</evidence>
<dbReference type="InterPro" id="IPR018641">
    <property type="entry name" value="Trfase_1_rSAM/seldom-assoc"/>
</dbReference>
<evidence type="ECO:0000313" key="2">
    <source>
        <dbReference type="Proteomes" id="UP001257060"/>
    </source>
</evidence>
<protein>
    <submittedName>
        <fullName evidence="1">DUF2064 domain-containing protein</fullName>
    </submittedName>
</protein>
<sequence length="253" mass="26949">MTVVVLLADPPRPGLALSELAATSPLSEAEAADLHAAMLKDTMVAVSRSGSDLLVNYPAEEHLPEADRKEEGTAEAEMRALAVDALEDPDDVRFEVQVGSSFDARAGNTIQHLLRDEDVASAALLRGDAPFFARAKLDTVSTKLRTSDVVVGPSSGGRCYVAGFCESVDFADAFETPELQTVTDRATDAGHSVTFAEFQPTVRTGEDLLTLVPTIRARWRASSIVPGHTAEFVVENGLRVAAEGGDPTLVRED</sequence>
<organism evidence="1 2">
    <name type="scientific">Halogeometricum salsisoli</name>
    <dbReference type="NCBI Taxonomy" id="2950536"/>
    <lineage>
        <taxon>Archaea</taxon>
        <taxon>Methanobacteriati</taxon>
        <taxon>Methanobacteriota</taxon>
        <taxon>Stenosarchaea group</taxon>
        <taxon>Halobacteria</taxon>
        <taxon>Halobacteriales</taxon>
        <taxon>Haloferacaceae</taxon>
        <taxon>Halogeometricum</taxon>
    </lineage>
</organism>
<accession>A0ABU2GEE9</accession>
<dbReference type="PANTHER" id="PTHR36529:SF1">
    <property type="entry name" value="GLYCOSYLTRANSFERASE"/>
    <property type="match status" value="1"/>
</dbReference>
<comment type="caution">
    <text evidence="1">The sequence shown here is derived from an EMBL/GenBank/DDBJ whole genome shotgun (WGS) entry which is preliminary data.</text>
</comment>
<name>A0ABU2GEE9_9EURY</name>